<dbReference type="EMBL" id="JAQYXL010000001">
    <property type="protein sequence ID" value="MEN3227834.1"/>
    <property type="molecule type" value="Genomic_DNA"/>
</dbReference>
<dbReference type="RefSeq" id="WP_345970662.1">
    <property type="nucleotide sequence ID" value="NZ_JAQYXL010000001.1"/>
</dbReference>
<evidence type="ECO:0000313" key="1">
    <source>
        <dbReference type="EMBL" id="MEN3227834.1"/>
    </source>
</evidence>
<sequence>MPMRHLARVSRGLAIVIAGLLSACIPSVPKVDQVAVVWPAEAGAAVTLPMQRASGRWLVSVGFRRPDGSERRALAWLNMAAPAPILSEGLYRELGLAEGRDLTMRVGTIGVTVGGRAVIDGPGRNGGRDLLDLLFAPRIVEAVLPAGVLRRFVVTVDPRAASLTLARPGSLRPRGVPVPVRINPASGVAVVEARIDDRAVPLVLDVGAPYTWLRGRTVATWIDRHPDWHRADGAVGRSNLAMADLDLEPAGTLIRVPRLDLPGLSLPDVGALGTGPLGGKLGEAAFGEAFWDSWQAGIGEPVVGWLGNNVLDDVRLTLDYAEGQSFWERQRAARSDDLDGIGLTLVRHDTGYAVAAVATRQGRPLVPGVEAGDRLLRIDGQPLDGLPPDAVLATLSARPGGPRILELDRAGTAVRVEVEGARSASRKQICPC</sequence>
<dbReference type="InterPro" id="IPR036034">
    <property type="entry name" value="PDZ_sf"/>
</dbReference>
<dbReference type="Proteomes" id="UP001404845">
    <property type="component" value="Unassembled WGS sequence"/>
</dbReference>
<organism evidence="1 2">
    <name type="scientific">Methylorubrum rhodesianum</name>
    <dbReference type="NCBI Taxonomy" id="29427"/>
    <lineage>
        <taxon>Bacteria</taxon>
        <taxon>Pseudomonadati</taxon>
        <taxon>Pseudomonadota</taxon>
        <taxon>Alphaproteobacteria</taxon>
        <taxon>Hyphomicrobiales</taxon>
        <taxon>Methylobacteriaceae</taxon>
        <taxon>Methylorubrum</taxon>
    </lineage>
</organism>
<dbReference type="Gene3D" id="3.30.750.44">
    <property type="match status" value="1"/>
</dbReference>
<gene>
    <name evidence="1" type="ORF">PUR21_09385</name>
</gene>
<reference evidence="1 2" key="1">
    <citation type="journal article" date="2023" name="PLoS ONE">
        <title>Complete genome assembly of Hawai'i environmental nontuberculous mycobacteria reveals unexpected co-isolation with methylobacteria.</title>
        <authorList>
            <person name="Hendrix J."/>
            <person name="Epperson L.E."/>
            <person name="Tong E.I."/>
            <person name="Chan Y.L."/>
            <person name="Hasan N.A."/>
            <person name="Dawrs S.N."/>
            <person name="Norton G.J."/>
            <person name="Virdi R."/>
            <person name="Crooks J.L."/>
            <person name="Chan E.D."/>
            <person name="Honda J.R."/>
            <person name="Strong M."/>
        </authorList>
    </citation>
    <scope>NUCLEOTIDE SEQUENCE [LARGE SCALE GENOMIC DNA]</scope>
    <source>
        <strain evidence="1 2">NJH_HI01</strain>
    </source>
</reference>
<dbReference type="PROSITE" id="PS51257">
    <property type="entry name" value="PROKAR_LIPOPROTEIN"/>
    <property type="match status" value="1"/>
</dbReference>
<proteinExistence type="predicted"/>
<dbReference type="Gene3D" id="2.30.42.10">
    <property type="match status" value="1"/>
</dbReference>
<name>A0ABU9Z9D5_9HYPH</name>
<evidence type="ECO:0000313" key="2">
    <source>
        <dbReference type="Proteomes" id="UP001404845"/>
    </source>
</evidence>
<dbReference type="SUPFAM" id="SSF50156">
    <property type="entry name" value="PDZ domain-like"/>
    <property type="match status" value="1"/>
</dbReference>
<comment type="caution">
    <text evidence="1">The sequence shown here is derived from an EMBL/GenBank/DDBJ whole genome shotgun (WGS) entry which is preliminary data.</text>
</comment>
<accession>A0ABU9Z9D5</accession>
<protein>
    <submittedName>
        <fullName evidence="1">Peptide-binding protein</fullName>
    </submittedName>
</protein>
<keyword evidence="2" id="KW-1185">Reference proteome</keyword>